<dbReference type="InterPro" id="IPR000337">
    <property type="entry name" value="GPCR_3"/>
</dbReference>
<evidence type="ECO:0000256" key="12">
    <source>
        <dbReference type="SAM" id="Phobius"/>
    </source>
</evidence>
<accession>A0AA47NY57</accession>
<dbReference type="PRINTS" id="PR00248">
    <property type="entry name" value="GPCRMGR"/>
</dbReference>
<dbReference type="InterPro" id="IPR000068">
    <property type="entry name" value="GPCR_3_Ca_sens_rcpt-rel"/>
</dbReference>
<evidence type="ECO:0000256" key="4">
    <source>
        <dbReference type="ARBA" id="ARBA00022692"/>
    </source>
</evidence>
<dbReference type="InterPro" id="IPR028082">
    <property type="entry name" value="Peripla_BP_I"/>
</dbReference>
<evidence type="ECO:0000256" key="10">
    <source>
        <dbReference type="ARBA" id="ARBA00023180"/>
    </source>
</evidence>
<dbReference type="SMART" id="SM01411">
    <property type="entry name" value="Ephrin_rec_like"/>
    <property type="match status" value="4"/>
</dbReference>
<dbReference type="EMBL" id="JAOPHQ010003982">
    <property type="protein sequence ID" value="KAK0141153.1"/>
    <property type="molecule type" value="Genomic_DNA"/>
</dbReference>
<dbReference type="PANTHER" id="PTHR24061:SF418">
    <property type="entry name" value="C-FAMILY ODORANT RECEPTOR OLFCQ19-RELATED"/>
    <property type="match status" value="1"/>
</dbReference>
<dbReference type="PANTHER" id="PTHR24061">
    <property type="entry name" value="CALCIUM-SENSING RECEPTOR-RELATED"/>
    <property type="match status" value="1"/>
</dbReference>
<dbReference type="InterPro" id="IPR011500">
    <property type="entry name" value="GPCR_3_9-Cys_dom"/>
</dbReference>
<keyword evidence="7" id="KW-0297">G-protein coupled receptor</keyword>
<dbReference type="Gene3D" id="2.10.50.30">
    <property type="entry name" value="GPCR, family 3, nine cysteines domain"/>
    <property type="match status" value="4"/>
</dbReference>
<evidence type="ECO:0000313" key="14">
    <source>
        <dbReference type="EMBL" id="KAK0141153.1"/>
    </source>
</evidence>
<evidence type="ECO:0000256" key="8">
    <source>
        <dbReference type="ARBA" id="ARBA00023136"/>
    </source>
</evidence>
<dbReference type="PROSITE" id="PS50259">
    <property type="entry name" value="G_PROTEIN_RECEP_F3_4"/>
    <property type="match status" value="4"/>
</dbReference>
<feature type="transmembrane region" description="Helical" evidence="12">
    <location>
        <begin position="2392"/>
        <end position="2410"/>
    </location>
</feature>
<evidence type="ECO:0000256" key="1">
    <source>
        <dbReference type="ARBA" id="ARBA00004651"/>
    </source>
</evidence>
<feature type="domain" description="G-protein coupled receptors family 3 profile" evidence="13">
    <location>
        <begin position="1576"/>
        <end position="1699"/>
    </location>
</feature>
<feature type="transmembrane region" description="Helical" evidence="12">
    <location>
        <begin position="199"/>
        <end position="217"/>
    </location>
</feature>
<dbReference type="Pfam" id="PF07562">
    <property type="entry name" value="NCD3G"/>
    <property type="match status" value="4"/>
</dbReference>
<dbReference type="SUPFAM" id="SSF53822">
    <property type="entry name" value="Periplasmic binding protein-like I"/>
    <property type="match status" value="4"/>
</dbReference>
<dbReference type="Gene3D" id="3.40.50.2300">
    <property type="match status" value="7"/>
</dbReference>
<comment type="similarity">
    <text evidence="2">Belongs to the G-protein coupled receptor 3 family.</text>
</comment>
<keyword evidence="4 12" id="KW-0812">Transmembrane</keyword>
<reference evidence="14" key="1">
    <citation type="journal article" date="2023" name="Front. Mar. Sci.">
        <title>A new Merluccius polli reference genome to investigate the effects of global change in West African waters.</title>
        <authorList>
            <person name="Mateo J.L."/>
            <person name="Blanco-Fernandez C."/>
            <person name="Garcia-Vazquez E."/>
            <person name="Machado-Schiaffino G."/>
        </authorList>
    </citation>
    <scope>NUCLEOTIDE SEQUENCE</scope>
    <source>
        <strain evidence="14">C29</strain>
        <tissue evidence="14">Fin</tissue>
    </source>
</reference>
<dbReference type="Pfam" id="PF00003">
    <property type="entry name" value="7tm_3"/>
    <property type="match status" value="3"/>
</dbReference>
<comment type="caution">
    <text evidence="14">The sequence shown here is derived from an EMBL/GenBank/DDBJ whole genome shotgun (WGS) entry which is preliminary data.</text>
</comment>
<proteinExistence type="inferred from homology"/>
<evidence type="ECO:0000256" key="3">
    <source>
        <dbReference type="ARBA" id="ARBA00022475"/>
    </source>
</evidence>
<feature type="transmembrane region" description="Helical" evidence="12">
    <location>
        <begin position="154"/>
        <end position="178"/>
    </location>
</feature>
<feature type="transmembrane region" description="Helical" evidence="12">
    <location>
        <begin position="1646"/>
        <end position="1670"/>
    </location>
</feature>
<evidence type="ECO:0000256" key="7">
    <source>
        <dbReference type="ARBA" id="ARBA00023040"/>
    </source>
</evidence>
<comment type="subcellular location">
    <subcellularLocation>
        <location evidence="1">Cell membrane</location>
        <topology evidence="1">Multi-pass membrane protein</topology>
    </subcellularLocation>
</comment>
<keyword evidence="8 12" id="KW-0472">Membrane</keyword>
<keyword evidence="9 14" id="KW-0675">Receptor</keyword>
<dbReference type="PRINTS" id="PR01535">
    <property type="entry name" value="VOMERONASL2R"/>
</dbReference>
<evidence type="ECO:0000259" key="13">
    <source>
        <dbReference type="PROSITE" id="PS50259"/>
    </source>
</evidence>
<feature type="transmembrane region" description="Helical" evidence="12">
    <location>
        <begin position="120"/>
        <end position="142"/>
    </location>
</feature>
<dbReference type="Proteomes" id="UP001174136">
    <property type="component" value="Unassembled WGS sequence"/>
</dbReference>
<feature type="transmembrane region" description="Helical" evidence="12">
    <location>
        <begin position="1614"/>
        <end position="1634"/>
    </location>
</feature>
<feature type="domain" description="G-protein coupled receptors family 3 profile" evidence="13">
    <location>
        <begin position="951"/>
        <end position="1059"/>
    </location>
</feature>
<dbReference type="InterPro" id="IPR017978">
    <property type="entry name" value="GPCR_3_C"/>
</dbReference>
<keyword evidence="6 12" id="KW-1133">Transmembrane helix</keyword>
<dbReference type="InterPro" id="IPR038550">
    <property type="entry name" value="GPCR_3_9-Cys_sf"/>
</dbReference>
<dbReference type="InterPro" id="IPR004073">
    <property type="entry name" value="GPCR_3_vmron_rcpt_2"/>
</dbReference>
<dbReference type="InterPro" id="IPR001828">
    <property type="entry name" value="ANF_lig-bd_rcpt"/>
</dbReference>
<gene>
    <name evidence="14" type="primary">CASR_3</name>
    <name evidence="14" type="ORF">N1851_021836</name>
</gene>
<dbReference type="GO" id="GO:0004930">
    <property type="term" value="F:G protein-coupled receptor activity"/>
    <property type="evidence" value="ECO:0007669"/>
    <property type="project" value="UniProtKB-KW"/>
</dbReference>
<feature type="transmembrane region" description="Helical" evidence="12">
    <location>
        <begin position="2324"/>
        <end position="2344"/>
    </location>
</feature>
<feature type="transmembrane region" description="Helical" evidence="12">
    <location>
        <begin position="968"/>
        <end position="988"/>
    </location>
</feature>
<organism evidence="14 15">
    <name type="scientific">Merluccius polli</name>
    <name type="common">Benguela hake</name>
    <name type="synonym">Merluccius cadenati</name>
    <dbReference type="NCBI Taxonomy" id="89951"/>
    <lineage>
        <taxon>Eukaryota</taxon>
        <taxon>Metazoa</taxon>
        <taxon>Chordata</taxon>
        <taxon>Craniata</taxon>
        <taxon>Vertebrata</taxon>
        <taxon>Euteleostomi</taxon>
        <taxon>Actinopterygii</taxon>
        <taxon>Neopterygii</taxon>
        <taxon>Teleostei</taxon>
        <taxon>Neoteleostei</taxon>
        <taxon>Acanthomorphata</taxon>
        <taxon>Zeiogadaria</taxon>
        <taxon>Gadariae</taxon>
        <taxon>Gadiformes</taxon>
        <taxon>Gadoidei</taxon>
        <taxon>Merlucciidae</taxon>
        <taxon>Merluccius</taxon>
    </lineage>
</organism>
<dbReference type="Pfam" id="PF01094">
    <property type="entry name" value="ANF_receptor"/>
    <property type="match status" value="4"/>
</dbReference>
<dbReference type="FunFam" id="3.40.50.2300:FF:000016">
    <property type="entry name" value="Taste 1 receptor member 2"/>
    <property type="match status" value="3"/>
</dbReference>
<evidence type="ECO:0000256" key="9">
    <source>
        <dbReference type="ARBA" id="ARBA00023170"/>
    </source>
</evidence>
<evidence type="ECO:0000313" key="15">
    <source>
        <dbReference type="Proteomes" id="UP001174136"/>
    </source>
</evidence>
<keyword evidence="11" id="KW-0807">Transducer</keyword>
<feature type="transmembrane region" description="Helical" evidence="12">
    <location>
        <begin position="2356"/>
        <end position="2380"/>
    </location>
</feature>
<dbReference type="GO" id="GO:0005886">
    <property type="term" value="C:plasma membrane"/>
    <property type="evidence" value="ECO:0007669"/>
    <property type="project" value="UniProtKB-SubCell"/>
</dbReference>
<keyword evidence="15" id="KW-1185">Reference proteome</keyword>
<evidence type="ECO:0000256" key="5">
    <source>
        <dbReference type="ARBA" id="ARBA00022729"/>
    </source>
</evidence>
<sequence length="2753" mass="306435">MNQISKMFKITITTCILFRSQNQKAQIKGQSICCFDCIPCADGAIANSTGATDCTPCPREYWSNEGRDECLLKTIEYLSYHEPMGIALTVVSLVGAVLSLSTMSIFLYHKETPVIKASNFDISCLLLFSLFLCFLCPLTFIGRPTVWTCMLRHTAFGVTFALCMSCVLGKTIVVVTAFKATLPGSKVSGKFGPAQQRMIVCSCTLVQIIICILWLRLNPPFPDMVPPKRSPNSSHSDLAVAQASLAIHWMPVQPKWLTKRARARAWKASLGMVRMNMGNSFCSLRQLQEAKAIDKPEDASPMITGDTDWVTSAQPKPLDLEPERIRSPFPLSPQSASRLPFPMALGPGCPFTRSREPFRATGMSLELSLMWYPSFSPGSRSLRWLISLMAKVMVCIQRRARPLKLNILLMLIRCTLNKFDPRAFRWAQTMRLAVEEINQSKKLLPNHTLGYKIFDSCAYPLTGQRAALAMLNGVAEAHSPMCPGASPLLAIIGESGSAQSIVVSRILQPFRIPMISYFSSCACLSDRRKYPTFFRVIPNDDYQVKAIAQLLLRFQWTWVGLVRGDHEYGRFAVQGLLRELKGTGVCVAYQEMIPLLYNRQRALEIMQVMQSSGAKVVVVFSAEGEMTPFLKDYMMLNITGIQWVASEAWVTASVFTSSEYYPYLGGTIGFGIRQGHIQGLKSYLETVDHQTYPSNPLVHELWGALYGCSPSHLLHSPLPPCSGQESLLEQHSAYMNTSSPRVAYNVYKAVYAIAHSLNNLLGCQQHSGPFYNKSCAKSNDIQPWQLQHYLQEVSFNIAGEEVNFDLKGDSIPYYDIINWQRGPGGNIEFVNIGLFDGTKAAGKELVIQEEKIVWAGHQSEASCSHCVLVSICSAHCHPGSRKAVRRGEPVCCFDCVPCDTGKISNQTDAIDCTVCPEDFWSNTDRTVCIPKKVEFLTHDSLGIALTAIACVFLHHRNTAIVRVNNSELSFFILLSLTLCFLCALVFIGEPTTWSCMLRHTAFSITFSLCVSCILSKTLVVLAAFTATRPGNNIMKWLGPIQQRAIISTCTLVQTMRLAVEEINQSKKLLPNHTLGYKIFDSCAYPLTGQRAALAMLNGVAEAHSPMCPGASPLLAIIGESGSAQSIVVSRILQPFRIPMISYFSSCACLSDRRKYPTFFRMIPNDDYQVKAIAQLLLRFQWTWVGLVLGDHQYGRFAVQGLLRELKGTGVCVAYQEMIPLLYNRQRALEIMQVMQISGAKVVVVFSAEGELTPFLKDYMMLNITGIQWVASEAWVTASVFTSSEYYPYLGGTIGFGIRQGHIQGLKSYLETVDHQTYPSNPLVHELWGALYGCSPSHLLHSPLPPCSGQESLLEQHSAYMNTSSPRIAYNVYKAVYAFAHSLNNLLGCQQHSGPFYNKSCAKSNDIQPWQNTHVVCLFPKLQHYLQEVSFNIAGEEVKFDLNGDSIPYYDIINWQRGPGGNIEFVNIGSFDGTKAAGKELVIQEEKIVWAGHQSEASCSHCVPVSICSACCHPGSRKAVRRGEPVCCFDCVPCDTGKISNQTDAIDCTVCPEDFWSNTDRTVCIPKKVEFLTHDSLGIALTAVAVVGACLTITVLAVFLHHRNTAIVLVNNSELSFFILLSLTLCFLCALVFIGEPTPLSCMLRHTAFSISFSLCVSCILSKTLVVLAAFTATRPGNNIMKWLGPIQQRAIISTCTLVQEPFSLNGMYKQGDIVLGGLFETHYVSIFPKSFFTSKPKQPICQGTIDNVGGSFDTLGFRHSQTMLFAIDEINRSDSLLPNVTLGYRLHDNCASLGVAFRAAFSLASGKEERFDQALSCSGTPVVGIVGDSISTNTIAISSVLGLYKMPMVSYFATCSCLSDRQQFPSFFRTIPSDAFQVRAMIQILRRFGWTWVGMLISDDDYGLHAARSFQSDLAQSGGGCLAYLEVLPWGNDPSELQRIVGIMKKSTSRVVIVFAHENHMFNLMEEVVKQNVTGLQWMASEAWTSTTVLHTPSYMPFLAGTLGIAIRRGEIPGLRDFLLTIRPDNETLSSQDNNLVQQFWEETFRCRFAPAPPKWTDEGGRVCTGQENLETAETVFLDVSDLRPEYNVYKAVYSLAHALHDMLKCVPGRGPFIGQTCAGLKRVEPWQLVYYLDRINFTTPFGDQVSFDENGDTFPIYDIMNWWWLPDGSTVVQNVGVVKETPAKGGETTLKEDIIFWNFVPQKFIFYLQPPRSVCSESCPPGTRMARMKSQPDCCFDCIPCSEGEISNMTDSTECQSCPEDFWSSPQRDICVPKTIEFLSYNEPLGISLTTASLIGTLICAIVLGIFTHHRTTPVVRANNSELSFLILLSLKLCFLCSLLFIGHPRLWTCQLRHAAFGISFVLCVSCILVKTMVVLAVFKTSKPVMRAHKESHLLICVCLFVLSFSSNMSSTGPFSCILRRQFNLNGMHKFGDVILGGIFEINFFTAFSELYFTSQPIEPICHGLFNHLLTHNNFANIQQILYYYSFFKLFFSFDVLGFRQAQTMAFAVDEINRNSKLLPNISLGYSLYDSCVELGISFRAALSMTSGRGEPFQLNESCYGNPPVLGIVGDSSSTRTIAISSILSLYRVPMVSYFATCSCLSDRRQFPSFFRTIPSDAFQVQAMLQILRRFDWTWFGLLISDDDYGLHAARSFQSDLAQSGGECLAYLEVLPWGNDVAELQRIVGIMKKSTSRVVIVFAHESNMLNLMKEISEIQSEKYKYVTVHALMELTHQTIKFTGAKAECYRPTVDGQ</sequence>
<protein>
    <submittedName>
        <fullName evidence="14">Extracellular calcium-sensing receptor</fullName>
    </submittedName>
</protein>
<evidence type="ECO:0000256" key="2">
    <source>
        <dbReference type="ARBA" id="ARBA00007242"/>
    </source>
</evidence>
<feature type="transmembrane region" description="Helical" evidence="12">
    <location>
        <begin position="1576"/>
        <end position="1599"/>
    </location>
</feature>
<dbReference type="CDD" id="cd06364">
    <property type="entry name" value="PBP1_CaSR"/>
    <property type="match status" value="2"/>
</dbReference>
<evidence type="ECO:0000256" key="11">
    <source>
        <dbReference type="ARBA" id="ARBA00023224"/>
    </source>
</evidence>
<feature type="transmembrane region" description="Helical" evidence="12">
    <location>
        <begin position="86"/>
        <end position="108"/>
    </location>
</feature>
<feature type="transmembrane region" description="Helical" evidence="12">
    <location>
        <begin position="1000"/>
        <end position="1026"/>
    </location>
</feature>
<keyword evidence="3" id="KW-1003">Cell membrane</keyword>
<name>A0AA47NY57_MERPO</name>
<feature type="transmembrane region" description="Helical" evidence="12">
    <location>
        <begin position="935"/>
        <end position="956"/>
    </location>
</feature>
<keyword evidence="10" id="KW-0325">Glycoprotein</keyword>
<feature type="transmembrane region" description="Helical" evidence="12">
    <location>
        <begin position="2286"/>
        <end position="2308"/>
    </location>
</feature>
<evidence type="ECO:0000256" key="6">
    <source>
        <dbReference type="ARBA" id="ARBA00022989"/>
    </source>
</evidence>
<dbReference type="FunFam" id="2.10.50.30:FF:000002">
    <property type="entry name" value="Vomeronasal 2 receptor, h1"/>
    <property type="match status" value="4"/>
</dbReference>
<keyword evidence="5" id="KW-0732">Signal</keyword>
<feature type="domain" description="G-protein coupled receptors family 3 profile" evidence="13">
    <location>
        <begin position="84"/>
        <end position="224"/>
    </location>
</feature>
<feature type="domain" description="G-protein coupled receptors family 3 profile" evidence="13">
    <location>
        <begin position="2286"/>
        <end position="2385"/>
    </location>
</feature>